<dbReference type="EMBL" id="FNZX01000006">
    <property type="protein sequence ID" value="SEK55752.1"/>
    <property type="molecule type" value="Genomic_DNA"/>
</dbReference>
<accession>A0A1H7I1N2</accession>
<feature type="active site" description="Nucleophile" evidence="6">
    <location>
        <position position="138"/>
    </location>
</feature>
<comment type="pathway">
    <text evidence="1 6">Cell wall biogenesis; peptidoglycan biosynthesis.</text>
</comment>
<evidence type="ECO:0000256" key="1">
    <source>
        <dbReference type="ARBA" id="ARBA00004752"/>
    </source>
</evidence>
<dbReference type="RefSeq" id="WP_074790260.1">
    <property type="nucleotide sequence ID" value="NZ_FNZX01000006.1"/>
</dbReference>
<keyword evidence="3 6" id="KW-0133">Cell shape</keyword>
<evidence type="ECO:0000256" key="2">
    <source>
        <dbReference type="ARBA" id="ARBA00022679"/>
    </source>
</evidence>
<dbReference type="CDD" id="cd16913">
    <property type="entry name" value="YkuD_like"/>
    <property type="match status" value="1"/>
</dbReference>
<keyword evidence="2" id="KW-0808">Transferase</keyword>
<dbReference type="InterPro" id="IPR050979">
    <property type="entry name" value="LD-transpeptidase"/>
</dbReference>
<feature type="active site" description="Proton donor/acceptor" evidence="6">
    <location>
        <position position="110"/>
    </location>
</feature>
<proteinExistence type="predicted"/>
<reference evidence="10" key="1">
    <citation type="submission" date="2016-10" db="EMBL/GenBank/DDBJ databases">
        <authorList>
            <person name="Varghese N."/>
        </authorList>
    </citation>
    <scope>NUCLEOTIDE SEQUENCE [LARGE SCALE GENOMIC DNA]</scope>
    <source>
        <strain evidence="10">ACV-9</strain>
    </source>
</reference>
<evidence type="ECO:0000256" key="5">
    <source>
        <dbReference type="ARBA" id="ARBA00023316"/>
    </source>
</evidence>
<keyword evidence="7" id="KW-0732">Signal</keyword>
<keyword evidence="4 6" id="KW-0573">Peptidoglycan synthesis</keyword>
<keyword evidence="5 6" id="KW-0961">Cell wall biogenesis/degradation</keyword>
<dbReference type="UniPathway" id="UPA00219"/>
<feature type="chain" id="PRO_5010371047" evidence="7">
    <location>
        <begin position="32"/>
        <end position="286"/>
    </location>
</feature>
<dbReference type="GO" id="GO:0016740">
    <property type="term" value="F:transferase activity"/>
    <property type="evidence" value="ECO:0007669"/>
    <property type="project" value="UniProtKB-KW"/>
</dbReference>
<evidence type="ECO:0000313" key="9">
    <source>
        <dbReference type="EMBL" id="SEK55752.1"/>
    </source>
</evidence>
<name>A0A1H7I1N2_9FIRM</name>
<dbReference type="SUPFAM" id="SSF141523">
    <property type="entry name" value="L,D-transpeptidase catalytic domain-like"/>
    <property type="match status" value="1"/>
</dbReference>
<evidence type="ECO:0000256" key="6">
    <source>
        <dbReference type="PROSITE-ProRule" id="PRU01373"/>
    </source>
</evidence>
<dbReference type="GO" id="GO:0071555">
    <property type="term" value="P:cell wall organization"/>
    <property type="evidence" value="ECO:0007669"/>
    <property type="project" value="UniProtKB-UniRule"/>
</dbReference>
<dbReference type="GO" id="GO:0008360">
    <property type="term" value="P:regulation of cell shape"/>
    <property type="evidence" value="ECO:0007669"/>
    <property type="project" value="UniProtKB-UniRule"/>
</dbReference>
<organism evidence="9 10">
    <name type="scientific">Pseudobutyrivibrio ruminis</name>
    <dbReference type="NCBI Taxonomy" id="46206"/>
    <lineage>
        <taxon>Bacteria</taxon>
        <taxon>Bacillati</taxon>
        <taxon>Bacillota</taxon>
        <taxon>Clostridia</taxon>
        <taxon>Lachnospirales</taxon>
        <taxon>Lachnospiraceae</taxon>
        <taxon>Pseudobutyrivibrio</taxon>
    </lineage>
</organism>
<dbReference type="GO" id="GO:0071972">
    <property type="term" value="F:peptidoglycan L,D-transpeptidase activity"/>
    <property type="evidence" value="ECO:0007669"/>
    <property type="project" value="TreeGrafter"/>
</dbReference>
<dbReference type="PANTHER" id="PTHR30582">
    <property type="entry name" value="L,D-TRANSPEPTIDASE"/>
    <property type="match status" value="1"/>
</dbReference>
<dbReference type="GO" id="GO:0005576">
    <property type="term" value="C:extracellular region"/>
    <property type="evidence" value="ECO:0007669"/>
    <property type="project" value="TreeGrafter"/>
</dbReference>
<dbReference type="Proteomes" id="UP000182321">
    <property type="component" value="Unassembled WGS sequence"/>
</dbReference>
<dbReference type="Gene3D" id="2.40.440.10">
    <property type="entry name" value="L,D-transpeptidase catalytic domain-like"/>
    <property type="match status" value="1"/>
</dbReference>
<evidence type="ECO:0000313" key="10">
    <source>
        <dbReference type="Proteomes" id="UP000182321"/>
    </source>
</evidence>
<dbReference type="PROSITE" id="PS52029">
    <property type="entry name" value="LD_TPASE"/>
    <property type="match status" value="1"/>
</dbReference>
<feature type="signal peptide" evidence="7">
    <location>
        <begin position="1"/>
        <end position="31"/>
    </location>
</feature>
<dbReference type="GO" id="GO:0018104">
    <property type="term" value="P:peptidoglycan-protein cross-linking"/>
    <property type="evidence" value="ECO:0007669"/>
    <property type="project" value="TreeGrafter"/>
</dbReference>
<sequence>MFFKRKKSFIAIALVLSLFFSISSTSIEAKAATPYALYVNRVANVVTVMSLDAQGQYTIPVKAYLCSVGANIEDTPTGVFATSDYYEWRQLFGNSYGRYAIRFNGHILFHSVPYAAPTVNSLRGNAFNMLGQGASQGCVRMAVGDLKWIYDNCKAGTPVIVYDDATNPGPLGRPAAVKLDVNAGLIGYDPTEEASYNPWMTLVPTQYLKQDSGDGIIHGYVGMDAEALEQYIGARYSDGREIDKWNYSIQINGNYNPNVSGTYVVWIKVADNRGYTSVEKQYTIQL</sequence>
<dbReference type="PANTHER" id="PTHR30582:SF2">
    <property type="entry name" value="L,D-TRANSPEPTIDASE YCIB-RELATED"/>
    <property type="match status" value="1"/>
</dbReference>
<gene>
    <name evidence="9" type="ORF">SAMN02910377_01213</name>
</gene>
<evidence type="ECO:0000256" key="4">
    <source>
        <dbReference type="ARBA" id="ARBA00022984"/>
    </source>
</evidence>
<feature type="domain" description="L,D-TPase catalytic" evidence="8">
    <location>
        <begin position="35"/>
        <end position="162"/>
    </location>
</feature>
<evidence type="ECO:0000256" key="7">
    <source>
        <dbReference type="SAM" id="SignalP"/>
    </source>
</evidence>
<dbReference type="Pfam" id="PF03734">
    <property type="entry name" value="YkuD"/>
    <property type="match status" value="1"/>
</dbReference>
<dbReference type="AlphaFoldDB" id="A0A1H7I1N2"/>
<keyword evidence="10" id="KW-1185">Reference proteome</keyword>
<dbReference type="InterPro" id="IPR038063">
    <property type="entry name" value="Transpep_catalytic_dom"/>
</dbReference>
<protein>
    <submittedName>
        <fullName evidence="9">L,D-transpeptidase catalytic domain</fullName>
    </submittedName>
</protein>
<evidence type="ECO:0000256" key="3">
    <source>
        <dbReference type="ARBA" id="ARBA00022960"/>
    </source>
</evidence>
<evidence type="ECO:0000259" key="8">
    <source>
        <dbReference type="PROSITE" id="PS52029"/>
    </source>
</evidence>
<dbReference type="InterPro" id="IPR005490">
    <property type="entry name" value="LD_TPept_cat_dom"/>
</dbReference>